<evidence type="ECO:0000259" key="2">
    <source>
        <dbReference type="Pfam" id="PF07992"/>
    </source>
</evidence>
<reference evidence="3" key="1">
    <citation type="submission" date="2020-10" db="EMBL/GenBank/DDBJ databases">
        <authorList>
            <person name="Gilroy R."/>
        </authorList>
    </citation>
    <scope>NUCLEOTIDE SEQUENCE</scope>
    <source>
        <strain evidence="3">9366</strain>
    </source>
</reference>
<dbReference type="PANTHER" id="PTHR42949:SF3">
    <property type="entry name" value="ANAEROBIC GLYCEROL-3-PHOSPHATE DEHYDROGENASE SUBUNIT B"/>
    <property type="match status" value="1"/>
</dbReference>
<reference evidence="3" key="2">
    <citation type="journal article" date="2021" name="PeerJ">
        <title>Extensive microbial diversity within the chicken gut microbiome revealed by metagenomics and culture.</title>
        <authorList>
            <person name="Gilroy R."/>
            <person name="Ravi A."/>
            <person name="Getino M."/>
            <person name="Pursley I."/>
            <person name="Horton D.L."/>
            <person name="Alikhan N.F."/>
            <person name="Baker D."/>
            <person name="Gharbi K."/>
            <person name="Hall N."/>
            <person name="Watson M."/>
            <person name="Adriaenssens E.M."/>
            <person name="Foster-Nyarko E."/>
            <person name="Jarju S."/>
            <person name="Secka A."/>
            <person name="Antonio M."/>
            <person name="Oren A."/>
            <person name="Chaudhuri R.R."/>
            <person name="La Ragione R."/>
            <person name="Hildebrand F."/>
            <person name="Pallen M.J."/>
        </authorList>
    </citation>
    <scope>NUCLEOTIDE SEQUENCE</scope>
    <source>
        <strain evidence="3">9366</strain>
    </source>
</reference>
<evidence type="ECO:0000256" key="1">
    <source>
        <dbReference type="ARBA" id="ARBA00023002"/>
    </source>
</evidence>
<dbReference type="Proteomes" id="UP000824145">
    <property type="component" value="Unassembled WGS sequence"/>
</dbReference>
<dbReference type="GO" id="GO:0016491">
    <property type="term" value="F:oxidoreductase activity"/>
    <property type="evidence" value="ECO:0007669"/>
    <property type="project" value="UniProtKB-KW"/>
</dbReference>
<sequence>MSKLLIVGGGPAGLAAAAEARKRGVEEITIVERDVRLGGILNQCVHSGFGLHMYGQELTGPEYAARLESEAEGIKCLTGTTVLSLSADKSAECVNEEGVFTIKADAVILACGCRERPRGAIGIPGARCAGVYTAGTAQKLINLNGVMPGKKFFILGSGDIGLIMARRAVLQGGEVCAVAEIMPYSSGLKRNIAQCLDDFGIPLLLSHTVTDIREKEGRLCGVTVSRVDEKLRPVKGTEREYECDTLLLSVGLIPETELLRGAGAKFDPVTRGAEADERMMTSLDGIFSVGNMLHVHDLADYACKEAEECARFAAEYLAGKRQSGKTVKISCKDGVRYTVPQKLCADMSGALSLKLRVGAEVKNVYIDVYADEERVHSLFKRVAAPGEMEYITIAADKAARLRAAKQVVVALREKK</sequence>
<proteinExistence type="predicted"/>
<dbReference type="Gene3D" id="3.50.50.60">
    <property type="entry name" value="FAD/NAD(P)-binding domain"/>
    <property type="match status" value="2"/>
</dbReference>
<organism evidence="3 4">
    <name type="scientific">Candidatus Caccalectryoclostridium excrementigallinarum</name>
    <dbReference type="NCBI Taxonomy" id="2840710"/>
    <lineage>
        <taxon>Bacteria</taxon>
        <taxon>Bacillati</taxon>
        <taxon>Bacillota</taxon>
        <taxon>Clostridia</taxon>
        <taxon>Christensenellales</taxon>
        <taxon>Christensenellaceae</taxon>
        <taxon>Christensenellaceae incertae sedis</taxon>
        <taxon>Candidatus Caccalectryoclostridium</taxon>
    </lineage>
</organism>
<keyword evidence="1" id="KW-0560">Oxidoreductase</keyword>
<feature type="domain" description="FAD/NAD(P)-binding" evidence="2">
    <location>
        <begin position="3"/>
        <end position="306"/>
    </location>
</feature>
<dbReference type="Pfam" id="PF07992">
    <property type="entry name" value="Pyr_redox_2"/>
    <property type="match status" value="1"/>
</dbReference>
<accession>A0A9D1SJX6</accession>
<dbReference type="InterPro" id="IPR023753">
    <property type="entry name" value="FAD/NAD-binding_dom"/>
</dbReference>
<dbReference type="PANTHER" id="PTHR42949">
    <property type="entry name" value="ANAEROBIC GLYCEROL-3-PHOSPHATE DEHYDROGENASE SUBUNIT B"/>
    <property type="match status" value="1"/>
</dbReference>
<dbReference type="PRINTS" id="PR00469">
    <property type="entry name" value="PNDRDTASEII"/>
</dbReference>
<dbReference type="EMBL" id="DVNJ01000015">
    <property type="protein sequence ID" value="HIU62660.1"/>
    <property type="molecule type" value="Genomic_DNA"/>
</dbReference>
<gene>
    <name evidence="3" type="ORF">IAB07_02690</name>
</gene>
<dbReference type="InterPro" id="IPR036188">
    <property type="entry name" value="FAD/NAD-bd_sf"/>
</dbReference>
<dbReference type="PRINTS" id="PR00368">
    <property type="entry name" value="FADPNR"/>
</dbReference>
<name>A0A9D1SJX6_9FIRM</name>
<dbReference type="InterPro" id="IPR051691">
    <property type="entry name" value="Metab_Enz_Cyan_OpOx_G3PDH"/>
</dbReference>
<dbReference type="AlphaFoldDB" id="A0A9D1SJX6"/>
<evidence type="ECO:0000313" key="4">
    <source>
        <dbReference type="Proteomes" id="UP000824145"/>
    </source>
</evidence>
<evidence type="ECO:0000313" key="3">
    <source>
        <dbReference type="EMBL" id="HIU62660.1"/>
    </source>
</evidence>
<protein>
    <submittedName>
        <fullName evidence="3">FAD-dependent oxidoreductase</fullName>
    </submittedName>
</protein>
<dbReference type="SUPFAM" id="SSF51905">
    <property type="entry name" value="FAD/NAD(P)-binding domain"/>
    <property type="match status" value="1"/>
</dbReference>
<comment type="caution">
    <text evidence="3">The sequence shown here is derived from an EMBL/GenBank/DDBJ whole genome shotgun (WGS) entry which is preliminary data.</text>
</comment>